<dbReference type="EMBL" id="JADQTO010000027">
    <property type="protein sequence ID" value="MBG0567395.1"/>
    <property type="molecule type" value="Genomic_DNA"/>
</dbReference>
<evidence type="ECO:0000313" key="2">
    <source>
        <dbReference type="EMBL" id="MBG0567395.1"/>
    </source>
</evidence>
<evidence type="ECO:0008006" key="4">
    <source>
        <dbReference type="Google" id="ProtNLM"/>
    </source>
</evidence>
<evidence type="ECO:0000256" key="1">
    <source>
        <dbReference type="SAM" id="Phobius"/>
    </source>
</evidence>
<feature type="transmembrane region" description="Helical" evidence="1">
    <location>
        <begin position="36"/>
        <end position="59"/>
    </location>
</feature>
<keyword evidence="1" id="KW-1133">Transmembrane helix</keyword>
<name>A0A931CCI5_9ACTN</name>
<gene>
    <name evidence="2" type="ORF">I4J89_38710</name>
</gene>
<protein>
    <recommendedName>
        <fullName evidence="4">Secreted protein</fullName>
    </recommendedName>
</protein>
<organism evidence="2 3">
    <name type="scientific">Actinoplanes aureus</name>
    <dbReference type="NCBI Taxonomy" id="2792083"/>
    <lineage>
        <taxon>Bacteria</taxon>
        <taxon>Bacillati</taxon>
        <taxon>Actinomycetota</taxon>
        <taxon>Actinomycetes</taxon>
        <taxon>Micromonosporales</taxon>
        <taxon>Micromonosporaceae</taxon>
        <taxon>Actinoplanes</taxon>
    </lineage>
</organism>
<dbReference type="AlphaFoldDB" id="A0A931CCI5"/>
<dbReference type="RefSeq" id="WP_196419172.1">
    <property type="nucleotide sequence ID" value="NZ_JADQTO010000027.1"/>
</dbReference>
<accession>A0A931CCI5</accession>
<evidence type="ECO:0000313" key="3">
    <source>
        <dbReference type="Proteomes" id="UP000598146"/>
    </source>
</evidence>
<feature type="transmembrane region" description="Helical" evidence="1">
    <location>
        <begin position="206"/>
        <end position="225"/>
    </location>
</feature>
<comment type="caution">
    <text evidence="2">The sequence shown here is derived from an EMBL/GenBank/DDBJ whole genome shotgun (WGS) entry which is preliminary data.</text>
</comment>
<dbReference type="Proteomes" id="UP000598146">
    <property type="component" value="Unassembled WGS sequence"/>
</dbReference>
<feature type="transmembrane region" description="Helical" evidence="1">
    <location>
        <begin position="237"/>
        <end position="259"/>
    </location>
</feature>
<proteinExistence type="predicted"/>
<keyword evidence="1" id="KW-0472">Membrane</keyword>
<reference evidence="2" key="1">
    <citation type="submission" date="2020-11" db="EMBL/GenBank/DDBJ databases">
        <title>Isolation and identification of active actinomycetes.</title>
        <authorList>
            <person name="Sun X."/>
        </authorList>
    </citation>
    <scope>NUCLEOTIDE SEQUENCE</scope>
    <source>
        <strain evidence="2">NEAU-A11</strain>
    </source>
</reference>
<keyword evidence="1" id="KW-0812">Transmembrane</keyword>
<feature type="transmembrane region" description="Helical" evidence="1">
    <location>
        <begin position="406"/>
        <end position="425"/>
    </location>
</feature>
<keyword evidence="3" id="KW-1185">Reference proteome</keyword>
<sequence>MTTALTHRSATAVPPRTGALRRVGQLRQSSPGRLQLIRAALVTLAVLTGLIAGLTAASATAGTSDLRDRAQPLLVEAETIYSALADADTTAAQAFLAGGLEPVRLTERYEADLARATTSLASAARLTPEGSAASRAVEALATGTTRYAALVATARAVNRQGLPVGASYLATASQLNRETLQPEAKALFQLARKEVDSGYSAARSSWWLMLLLTVFVLLTIMLIWSQLYLSRTTNRTFNVPLVAATGLAALLMLTSGFVFSGQRDMLSTADQDGSAPVAALAESRILLLRERADEALTLAARAGNGPHEKDFQATREQLTFDDESLDGFEWNLREIREQHQVYLDLHEKVRELDDGGDYDGAVKLAVGEGATTAFENVLDSVDNLLDDRKHTFDEHIREAGSGLGTLTWLGPLLALAIGVLAVFGLRARLEEYR</sequence>